<evidence type="ECO:0000259" key="2">
    <source>
        <dbReference type="Pfam" id="PF03713"/>
    </source>
</evidence>
<evidence type="ECO:0000313" key="3">
    <source>
        <dbReference type="EMBL" id="OAH49757.1"/>
    </source>
</evidence>
<protein>
    <submittedName>
        <fullName evidence="3">DUF305 domain-containing protein</fullName>
    </submittedName>
</protein>
<dbReference type="InterPro" id="IPR012347">
    <property type="entry name" value="Ferritin-like"/>
</dbReference>
<keyword evidence="1" id="KW-0812">Transmembrane</keyword>
<dbReference type="AlphaFoldDB" id="A0A177K9K1"/>
<dbReference type="PANTHER" id="PTHR36933:SF1">
    <property type="entry name" value="SLL0788 PROTEIN"/>
    <property type="match status" value="1"/>
</dbReference>
<dbReference type="Pfam" id="PF03713">
    <property type="entry name" value="DUF305"/>
    <property type="match status" value="1"/>
</dbReference>
<dbReference type="Gene3D" id="1.20.1260.10">
    <property type="match status" value="1"/>
</dbReference>
<feature type="transmembrane region" description="Helical" evidence="1">
    <location>
        <begin position="19"/>
        <end position="37"/>
    </location>
</feature>
<comment type="caution">
    <text evidence="3">The sequence shown here is derived from an EMBL/GenBank/DDBJ whole genome shotgun (WGS) entry which is preliminary data.</text>
</comment>
<organism evidence="3 4">
    <name type="scientific">Microbacterium oleivorans</name>
    <dbReference type="NCBI Taxonomy" id="273677"/>
    <lineage>
        <taxon>Bacteria</taxon>
        <taxon>Bacillati</taxon>
        <taxon>Actinomycetota</taxon>
        <taxon>Actinomycetes</taxon>
        <taxon>Micrococcales</taxon>
        <taxon>Microbacteriaceae</taxon>
        <taxon>Microbacterium</taxon>
    </lineage>
</organism>
<accession>A0A177K9K1</accession>
<dbReference type="OrthoDB" id="26872at2"/>
<evidence type="ECO:0000313" key="4">
    <source>
        <dbReference type="Proteomes" id="UP000076998"/>
    </source>
</evidence>
<proteinExistence type="predicted"/>
<feature type="domain" description="DUF305" evidence="2">
    <location>
        <begin position="55"/>
        <end position="220"/>
    </location>
</feature>
<dbReference type="InterPro" id="IPR005183">
    <property type="entry name" value="DUF305_CopM-like"/>
</dbReference>
<keyword evidence="1" id="KW-1133">Transmembrane helix</keyword>
<dbReference type="Proteomes" id="UP000076998">
    <property type="component" value="Unassembled WGS sequence"/>
</dbReference>
<dbReference type="EMBL" id="LSTV01000003">
    <property type="protein sequence ID" value="OAH49757.1"/>
    <property type="molecule type" value="Genomic_DNA"/>
</dbReference>
<gene>
    <name evidence="3" type="ORF">AYL44_09195</name>
</gene>
<name>A0A177K9K1_9MICO</name>
<reference evidence="3 4" key="1">
    <citation type="submission" date="2016-02" db="EMBL/GenBank/DDBJ databases">
        <authorList>
            <person name="Wen L."/>
            <person name="He K."/>
            <person name="Yang H."/>
        </authorList>
    </citation>
    <scope>NUCLEOTIDE SEQUENCE [LARGE SCALE GENOMIC DNA]</scope>
    <source>
        <strain evidence="3 4">CD11_3</strain>
    </source>
</reference>
<dbReference type="PANTHER" id="PTHR36933">
    <property type="entry name" value="SLL0788 PROTEIN"/>
    <property type="match status" value="1"/>
</dbReference>
<dbReference type="RefSeq" id="WP_064003001.1">
    <property type="nucleotide sequence ID" value="NZ_LSTV01000003.1"/>
</dbReference>
<keyword evidence="1" id="KW-0472">Membrane</keyword>
<sequence length="228" mass="24385">MTDGTVGDEPGTERTLPPWWVVLLVGLAIAAVAFAIGRFSTFGIAGSTPGEGSADAGFARDMQMHHAQAVDMAMTIYAETDDDELRALAYDIATGQSSQRGEMLDWLVRWGLPQYDDQPMAWMAASDSGHAHGGTEGEPLSDEEVREQMGMASDAELAALKAATGQQADCSFLTLMIRHHEGAIPMAEAAVDLASDERVRTVAQTMIKGQSFEIQAMTSMQQRLGCSG</sequence>
<evidence type="ECO:0000256" key="1">
    <source>
        <dbReference type="SAM" id="Phobius"/>
    </source>
</evidence>